<evidence type="ECO:0000313" key="3">
    <source>
        <dbReference type="Proteomes" id="UP000189677"/>
    </source>
</evidence>
<dbReference type="KEGG" id="snw:BBN63_22080"/>
<feature type="region of interest" description="Disordered" evidence="1">
    <location>
        <begin position="1"/>
        <end position="25"/>
    </location>
</feature>
<dbReference type="OrthoDB" id="8907023at2"/>
<dbReference type="InterPro" id="IPR010985">
    <property type="entry name" value="Ribbon_hlx_hlx"/>
</dbReference>
<dbReference type="AlphaFoldDB" id="A0A1U9R3Q9"/>
<dbReference type="SUPFAM" id="SSF47598">
    <property type="entry name" value="Ribbon-helix-helix"/>
    <property type="match status" value="1"/>
</dbReference>
<proteinExistence type="predicted"/>
<gene>
    <name evidence="2" type="ORF">BBN63_22080</name>
</gene>
<dbReference type="GO" id="GO:0006355">
    <property type="term" value="P:regulation of DNA-templated transcription"/>
    <property type="evidence" value="ECO:0007669"/>
    <property type="project" value="InterPro"/>
</dbReference>
<protein>
    <submittedName>
        <fullName evidence="2">CopG family transcriptional regulator</fullName>
    </submittedName>
</protein>
<evidence type="ECO:0000313" key="2">
    <source>
        <dbReference type="EMBL" id="AQU71126.1"/>
    </source>
</evidence>
<accession>A0A1U9R3Q9</accession>
<sequence>MNLRLRDDQEEALKRQAQAEGRTPQSIVQEAVDRFLEQEGDRATVRRLGAKYEVRHADPLRRPGE</sequence>
<feature type="compositionally biased region" description="Basic and acidic residues" evidence="1">
    <location>
        <begin position="1"/>
        <end position="14"/>
    </location>
</feature>
<dbReference type="EMBL" id="CP018047">
    <property type="protein sequence ID" value="AQU71126.1"/>
    <property type="molecule type" value="Genomic_DNA"/>
</dbReference>
<keyword evidence="3" id="KW-1185">Reference proteome</keyword>
<reference evidence="2 3" key="1">
    <citation type="submission" date="2016-11" db="EMBL/GenBank/DDBJ databases">
        <title>Complete genome sequence of Streptomyces niveus SCSIO 3406.</title>
        <authorList>
            <person name="Zhu Q."/>
            <person name="Cheng W."/>
            <person name="Song Y."/>
            <person name="Li Q."/>
            <person name="Ju J."/>
        </authorList>
    </citation>
    <scope>NUCLEOTIDE SEQUENCE [LARGE SCALE GENOMIC DNA]</scope>
    <source>
        <strain evidence="2 3">SCSIO 3406</strain>
    </source>
</reference>
<evidence type="ECO:0000256" key="1">
    <source>
        <dbReference type="SAM" id="MobiDB-lite"/>
    </source>
</evidence>
<organism evidence="2 3">
    <name type="scientific">Streptomyces niveus</name>
    <name type="common">Streptomyces spheroides</name>
    <dbReference type="NCBI Taxonomy" id="193462"/>
    <lineage>
        <taxon>Bacteria</taxon>
        <taxon>Bacillati</taxon>
        <taxon>Actinomycetota</taxon>
        <taxon>Actinomycetes</taxon>
        <taxon>Kitasatosporales</taxon>
        <taxon>Streptomycetaceae</taxon>
        <taxon>Streptomyces</taxon>
    </lineage>
</organism>
<name>A0A1U9R3Q9_STRNV</name>
<dbReference type="Proteomes" id="UP000189677">
    <property type="component" value="Chromosome"/>
</dbReference>